<name>A0A935K050_9RHOO</name>
<dbReference type="InterPro" id="IPR004358">
    <property type="entry name" value="Sig_transdc_His_kin-like_C"/>
</dbReference>
<dbReference type="SMART" id="SM00387">
    <property type="entry name" value="HATPase_c"/>
    <property type="match status" value="1"/>
</dbReference>
<evidence type="ECO:0000256" key="4">
    <source>
        <dbReference type="ARBA" id="ARBA00022553"/>
    </source>
</evidence>
<comment type="catalytic activity">
    <reaction evidence="1">
        <text>ATP + protein L-histidine = ADP + protein N-phospho-L-histidine.</text>
        <dbReference type="EC" id="2.7.13.3"/>
    </reaction>
</comment>
<dbReference type="FunFam" id="1.10.287.130:FF:000038">
    <property type="entry name" value="Sensory transduction histidine kinase"/>
    <property type="match status" value="1"/>
</dbReference>
<keyword evidence="6" id="KW-0547">Nucleotide-binding</keyword>
<dbReference type="PROSITE" id="PS50109">
    <property type="entry name" value="HIS_KIN"/>
    <property type="match status" value="1"/>
</dbReference>
<dbReference type="Pfam" id="PF00512">
    <property type="entry name" value="HisKA"/>
    <property type="match status" value="1"/>
</dbReference>
<comment type="function">
    <text evidence="12">Member of the two-component regulatory system BvgS/BvgA. Phosphorylates BvgA via a four-step phosphorelay in response to environmental signals.</text>
</comment>
<dbReference type="PROSITE" id="PS50110">
    <property type="entry name" value="RESPONSE_REGULATORY"/>
    <property type="match status" value="1"/>
</dbReference>
<accession>A0A935K050</accession>
<sequence length="438" mass="48172">MSIQEDISERKALAKELDRHRHHLHELVKEQTGQLEQAKEAAEAASRSKSAFLANMSHEIRTPMNAIIGFTHLLQRNITDAQHLARLKQISGAAQHLLSVINDILDISKIEAGKVVLELSEFHVNTVFERVSSLIADKAEDKGLALDCRIAPELAVCLRGDSLRLGQILVNFASNAVKFTEVGGVTLSATLLQRKPDRLQVRFAVSDTGIGINMADQERLFAAFEQADVSTTRRYGGTGLGLAISRRLVELMGGEIGVCGQPGKGSTFWFSLWLEIIQADCPDCTTNNEPPSATSESAEQQLRRKFAGTPVLVVEDSLINQEIVCSFLEEIGFLPECADNGRIAIEMAGRKHYALILMDMLMPEMDGVDATLVLRRMPALDTVPILALTASAFDQDRERCLAAGMDDFLSKPLDPHPFFTTVLRWLESRRTGAGQTTP</sequence>
<dbReference type="SMART" id="SM00388">
    <property type="entry name" value="HisKA"/>
    <property type="match status" value="1"/>
</dbReference>
<evidence type="ECO:0000256" key="7">
    <source>
        <dbReference type="ARBA" id="ARBA00022777"/>
    </source>
</evidence>
<evidence type="ECO:0000256" key="2">
    <source>
        <dbReference type="ARBA" id="ARBA00004370"/>
    </source>
</evidence>
<keyword evidence="4 14" id="KW-0597">Phosphoprotein</keyword>
<evidence type="ECO:0000256" key="5">
    <source>
        <dbReference type="ARBA" id="ARBA00022679"/>
    </source>
</evidence>
<evidence type="ECO:0000256" key="9">
    <source>
        <dbReference type="ARBA" id="ARBA00023012"/>
    </source>
</evidence>
<dbReference type="Pfam" id="PF02518">
    <property type="entry name" value="HATPase_c"/>
    <property type="match status" value="1"/>
</dbReference>
<keyword evidence="10" id="KW-0472">Membrane</keyword>
<feature type="modified residue" description="4-aspartylphosphate" evidence="14">
    <location>
        <position position="359"/>
    </location>
</feature>
<dbReference type="AlphaFoldDB" id="A0A935K050"/>
<evidence type="ECO:0000313" key="19">
    <source>
        <dbReference type="Proteomes" id="UP000739411"/>
    </source>
</evidence>
<dbReference type="InterPro" id="IPR003661">
    <property type="entry name" value="HisK_dim/P_dom"/>
</dbReference>
<dbReference type="InterPro" id="IPR001789">
    <property type="entry name" value="Sig_transdc_resp-reg_receiver"/>
</dbReference>
<dbReference type="GO" id="GO:0000155">
    <property type="term" value="F:phosphorelay sensor kinase activity"/>
    <property type="evidence" value="ECO:0007669"/>
    <property type="project" value="InterPro"/>
</dbReference>
<proteinExistence type="predicted"/>
<dbReference type="InterPro" id="IPR003594">
    <property type="entry name" value="HATPase_dom"/>
</dbReference>
<evidence type="ECO:0000256" key="13">
    <source>
        <dbReference type="ARBA" id="ARBA00070152"/>
    </source>
</evidence>
<dbReference type="SUPFAM" id="SSF55874">
    <property type="entry name" value="ATPase domain of HSP90 chaperone/DNA topoisomerase II/histidine kinase"/>
    <property type="match status" value="1"/>
</dbReference>
<gene>
    <name evidence="18" type="ORF">IPJ38_17255</name>
</gene>
<evidence type="ECO:0000256" key="15">
    <source>
        <dbReference type="SAM" id="Coils"/>
    </source>
</evidence>
<comment type="caution">
    <text evidence="18">The sequence shown here is derived from an EMBL/GenBank/DDBJ whole genome shotgun (WGS) entry which is preliminary data.</text>
</comment>
<keyword evidence="5" id="KW-0808">Transferase</keyword>
<dbReference type="GO" id="GO:0016020">
    <property type="term" value="C:membrane"/>
    <property type="evidence" value="ECO:0007669"/>
    <property type="project" value="UniProtKB-SubCell"/>
</dbReference>
<evidence type="ECO:0000256" key="11">
    <source>
        <dbReference type="ARBA" id="ARBA00023306"/>
    </source>
</evidence>
<evidence type="ECO:0000256" key="3">
    <source>
        <dbReference type="ARBA" id="ARBA00012438"/>
    </source>
</evidence>
<keyword evidence="8" id="KW-0067">ATP-binding</keyword>
<keyword evidence="9" id="KW-0902">Two-component regulatory system</keyword>
<dbReference type="PANTHER" id="PTHR45339">
    <property type="entry name" value="HYBRID SIGNAL TRANSDUCTION HISTIDINE KINASE J"/>
    <property type="match status" value="1"/>
</dbReference>
<evidence type="ECO:0000259" key="17">
    <source>
        <dbReference type="PROSITE" id="PS50110"/>
    </source>
</evidence>
<feature type="coiled-coil region" evidence="15">
    <location>
        <begin position="10"/>
        <end position="48"/>
    </location>
</feature>
<dbReference type="FunFam" id="3.30.565.10:FF:000010">
    <property type="entry name" value="Sensor histidine kinase RcsC"/>
    <property type="match status" value="1"/>
</dbReference>
<dbReference type="SUPFAM" id="SSF47384">
    <property type="entry name" value="Homodimeric domain of signal transducing histidine kinase"/>
    <property type="match status" value="1"/>
</dbReference>
<evidence type="ECO:0000259" key="16">
    <source>
        <dbReference type="PROSITE" id="PS50109"/>
    </source>
</evidence>
<evidence type="ECO:0000256" key="8">
    <source>
        <dbReference type="ARBA" id="ARBA00022840"/>
    </source>
</evidence>
<dbReference type="EMBL" id="JADJMS010000046">
    <property type="protein sequence ID" value="MBK7416575.1"/>
    <property type="molecule type" value="Genomic_DNA"/>
</dbReference>
<dbReference type="GO" id="GO:0005524">
    <property type="term" value="F:ATP binding"/>
    <property type="evidence" value="ECO:0007669"/>
    <property type="project" value="UniProtKB-KW"/>
</dbReference>
<feature type="domain" description="Histidine kinase" evidence="16">
    <location>
        <begin position="55"/>
        <end position="276"/>
    </location>
</feature>
<dbReference type="Pfam" id="PF00072">
    <property type="entry name" value="Response_reg"/>
    <property type="match status" value="1"/>
</dbReference>
<evidence type="ECO:0000256" key="10">
    <source>
        <dbReference type="ARBA" id="ARBA00023136"/>
    </source>
</evidence>
<evidence type="ECO:0000256" key="1">
    <source>
        <dbReference type="ARBA" id="ARBA00000085"/>
    </source>
</evidence>
<dbReference type="Gene3D" id="3.30.565.10">
    <property type="entry name" value="Histidine kinase-like ATPase, C-terminal domain"/>
    <property type="match status" value="1"/>
</dbReference>
<dbReference type="PANTHER" id="PTHR45339:SF1">
    <property type="entry name" value="HYBRID SIGNAL TRANSDUCTION HISTIDINE KINASE J"/>
    <property type="match status" value="1"/>
</dbReference>
<dbReference type="Proteomes" id="UP000739411">
    <property type="component" value="Unassembled WGS sequence"/>
</dbReference>
<dbReference type="Gene3D" id="1.10.287.130">
    <property type="match status" value="1"/>
</dbReference>
<evidence type="ECO:0000256" key="6">
    <source>
        <dbReference type="ARBA" id="ARBA00022741"/>
    </source>
</evidence>
<reference evidence="18 19" key="1">
    <citation type="submission" date="2020-10" db="EMBL/GenBank/DDBJ databases">
        <title>Connecting structure to function with the recovery of over 1000 high-quality activated sludge metagenome-assembled genomes encoding full-length rRNA genes using long-read sequencing.</title>
        <authorList>
            <person name="Singleton C.M."/>
            <person name="Petriglieri F."/>
            <person name="Kristensen J.M."/>
            <person name="Kirkegaard R.H."/>
            <person name="Michaelsen T.Y."/>
            <person name="Andersen M.H."/>
            <person name="Karst S.M."/>
            <person name="Dueholm M.S."/>
            <person name="Nielsen P.H."/>
            <person name="Albertsen M."/>
        </authorList>
    </citation>
    <scope>NUCLEOTIDE SEQUENCE [LARGE SCALE GENOMIC DNA]</scope>
    <source>
        <strain evidence="18">EsbW_18-Q3-R4-48_BATAC.463</strain>
    </source>
</reference>
<dbReference type="CDD" id="cd00082">
    <property type="entry name" value="HisKA"/>
    <property type="match status" value="1"/>
</dbReference>
<evidence type="ECO:0000256" key="12">
    <source>
        <dbReference type="ARBA" id="ARBA00058004"/>
    </source>
</evidence>
<feature type="domain" description="Response regulatory" evidence="17">
    <location>
        <begin position="310"/>
        <end position="426"/>
    </location>
</feature>
<dbReference type="Gene3D" id="3.40.50.2300">
    <property type="match status" value="1"/>
</dbReference>
<keyword evidence="15" id="KW-0175">Coiled coil</keyword>
<dbReference type="EC" id="2.7.13.3" evidence="3"/>
<organism evidence="18 19">
    <name type="scientific">Candidatus Dechloromonas phosphorivorans</name>
    <dbReference type="NCBI Taxonomy" id="2899244"/>
    <lineage>
        <taxon>Bacteria</taxon>
        <taxon>Pseudomonadati</taxon>
        <taxon>Pseudomonadota</taxon>
        <taxon>Betaproteobacteria</taxon>
        <taxon>Rhodocyclales</taxon>
        <taxon>Azonexaceae</taxon>
        <taxon>Dechloromonas</taxon>
    </lineage>
</organism>
<protein>
    <recommendedName>
        <fullName evidence="13">Virulence sensor protein BvgS</fullName>
        <ecNumber evidence="3">2.7.13.3</ecNumber>
    </recommendedName>
</protein>
<dbReference type="CDD" id="cd17546">
    <property type="entry name" value="REC_hyHK_CKI1_RcsC-like"/>
    <property type="match status" value="1"/>
</dbReference>
<dbReference type="InterPro" id="IPR005467">
    <property type="entry name" value="His_kinase_dom"/>
</dbReference>
<dbReference type="CDD" id="cd16922">
    <property type="entry name" value="HATPase_EvgS-ArcB-TorS-like"/>
    <property type="match status" value="1"/>
</dbReference>
<dbReference type="InterPro" id="IPR036097">
    <property type="entry name" value="HisK_dim/P_sf"/>
</dbReference>
<dbReference type="PRINTS" id="PR00344">
    <property type="entry name" value="BCTRLSENSOR"/>
</dbReference>
<comment type="subcellular location">
    <subcellularLocation>
        <location evidence="2">Membrane</location>
    </subcellularLocation>
</comment>
<keyword evidence="7" id="KW-0418">Kinase</keyword>
<dbReference type="InterPro" id="IPR011006">
    <property type="entry name" value="CheY-like_superfamily"/>
</dbReference>
<dbReference type="SUPFAM" id="SSF52172">
    <property type="entry name" value="CheY-like"/>
    <property type="match status" value="1"/>
</dbReference>
<evidence type="ECO:0000313" key="18">
    <source>
        <dbReference type="EMBL" id="MBK7416575.1"/>
    </source>
</evidence>
<dbReference type="InterPro" id="IPR036890">
    <property type="entry name" value="HATPase_C_sf"/>
</dbReference>
<evidence type="ECO:0000256" key="14">
    <source>
        <dbReference type="PROSITE-ProRule" id="PRU00169"/>
    </source>
</evidence>
<dbReference type="SMART" id="SM00448">
    <property type="entry name" value="REC"/>
    <property type="match status" value="1"/>
</dbReference>
<keyword evidence="11" id="KW-0131">Cell cycle</keyword>